<keyword evidence="1" id="KW-0812">Transmembrane</keyword>
<dbReference type="HOGENOM" id="CLU_1064034_0_0_2"/>
<dbReference type="RefSeq" id="WP_148700603.1">
    <property type="nucleotide sequence ID" value="NZ_CP007174.1"/>
</dbReference>
<dbReference type="GeneID" id="41597621"/>
<keyword evidence="1" id="KW-0472">Membrane</keyword>
<feature type="transmembrane region" description="Helical" evidence="1">
    <location>
        <begin position="7"/>
        <end position="26"/>
    </location>
</feature>
<protein>
    <submittedName>
        <fullName evidence="2">Uncharacterized protein</fullName>
    </submittedName>
</protein>
<name>A0A075MX91_9ARCH</name>
<dbReference type="AlphaFoldDB" id="A0A075MX91"/>
<dbReference type="Proteomes" id="UP000028194">
    <property type="component" value="Chromosome"/>
</dbReference>
<keyword evidence="1" id="KW-1133">Transmembrane helix</keyword>
<dbReference type="KEGG" id="nev:NTE_01859"/>
<keyword evidence="3" id="KW-1185">Reference proteome</keyword>
<evidence type="ECO:0000313" key="3">
    <source>
        <dbReference type="Proteomes" id="UP000028194"/>
    </source>
</evidence>
<reference evidence="2 3" key="1">
    <citation type="journal article" date="2014" name="PLoS ONE">
        <title>Genome Sequence of Candidatus Nitrososphaera evergladensis from Group I.1b Enriched from Everglades Soil Reveals Novel Genomic Features of the Ammonia-Oxidizing Archaea.</title>
        <authorList>
            <person name="Zhalnina K.V."/>
            <person name="Dias R."/>
            <person name="Leonard M.T."/>
            <person name="Dorr de Quadros P."/>
            <person name="Camargo F.A."/>
            <person name="Drew J.C."/>
            <person name="Farmerie W.G."/>
            <person name="Daroub S.H."/>
            <person name="Triplett E.W."/>
        </authorList>
    </citation>
    <scope>NUCLEOTIDE SEQUENCE [LARGE SCALE GENOMIC DNA]</scope>
    <source>
        <strain evidence="2 3">SR1</strain>
    </source>
</reference>
<proteinExistence type="predicted"/>
<dbReference type="EMBL" id="CP007174">
    <property type="protein sequence ID" value="AIF83919.1"/>
    <property type="molecule type" value="Genomic_DNA"/>
</dbReference>
<evidence type="ECO:0000256" key="1">
    <source>
        <dbReference type="SAM" id="Phobius"/>
    </source>
</evidence>
<sequence length="283" mass="29829">MLAGNNLLYVVVIIAVGGLLVVPLVANATQQQAYVGILPSGSRVVAGVRTDTATVITPVMSSLGFNNHRDYVAYVMHIDAINGNQGIGAGWLSYKDTSTSLVINYDLIYVKPNGSGPTHNLVNQLSSGSQPRLIVTQNAQSGTSANCWTGQAITGSLSNVYSYCFGTGTFSTGSIAGVTGRTFSIYGAGSNTMPGEFDGNHYYYWNSGVLTQDSSTYFSTGSLVKCYTTNGVSSPGWLIDYKAKYNAGGTQLIDKVDVGPSLATTDDCVTSGNFAQQWELPGE</sequence>
<accession>A0A075MX91</accession>
<evidence type="ECO:0000313" key="2">
    <source>
        <dbReference type="EMBL" id="AIF83919.1"/>
    </source>
</evidence>
<organism evidence="2 3">
    <name type="scientific">Candidatus Nitrososphaera evergladensis SR1</name>
    <dbReference type="NCBI Taxonomy" id="1459636"/>
    <lineage>
        <taxon>Archaea</taxon>
        <taxon>Nitrososphaerota</taxon>
        <taxon>Nitrososphaeria</taxon>
        <taxon>Nitrososphaerales</taxon>
        <taxon>Nitrososphaeraceae</taxon>
        <taxon>Nitrososphaera</taxon>
    </lineage>
</organism>
<gene>
    <name evidence="2" type="ORF">NTE_01859</name>
</gene>
<dbReference type="STRING" id="1459636.NTE_01859"/>